<dbReference type="Pfam" id="PF07494">
    <property type="entry name" value="Reg_prop"/>
    <property type="match status" value="1"/>
</dbReference>
<dbReference type="RefSeq" id="WP_254953193.1">
    <property type="nucleotide sequence ID" value="NZ_JANDWY010000023.1"/>
</dbReference>
<evidence type="ECO:0000256" key="7">
    <source>
        <dbReference type="PROSITE-ProRule" id="PRU00169"/>
    </source>
</evidence>
<evidence type="ECO:0000256" key="1">
    <source>
        <dbReference type="ARBA" id="ARBA00000085"/>
    </source>
</evidence>
<dbReference type="SUPFAM" id="SSF46689">
    <property type="entry name" value="Homeodomain-like"/>
    <property type="match status" value="1"/>
</dbReference>
<comment type="caution">
    <text evidence="13">The sequence shown here is derived from an EMBL/GenBank/DDBJ whole genome shotgun (WGS) entry which is preliminary data.</text>
</comment>
<dbReference type="Gene3D" id="2.60.40.10">
    <property type="entry name" value="Immunoglobulins"/>
    <property type="match status" value="1"/>
</dbReference>
<feature type="domain" description="Histidine kinase" evidence="11">
    <location>
        <begin position="866"/>
        <end position="1090"/>
    </location>
</feature>
<dbReference type="InterPro" id="IPR003661">
    <property type="entry name" value="HisK_dim/P_dom"/>
</dbReference>
<keyword evidence="8" id="KW-0812">Transmembrane</keyword>
<reference evidence="13" key="1">
    <citation type="submission" date="2022-07" db="EMBL/GenBank/DDBJ databases">
        <title>Prevotella copri.</title>
        <authorList>
            <person name="Yang C."/>
        </authorList>
    </citation>
    <scope>NUCLEOTIDE SEQUENCE</scope>
    <source>
        <strain evidence="13">HF2107</strain>
    </source>
</reference>
<dbReference type="InterPro" id="IPR004358">
    <property type="entry name" value="Sig_transdc_His_kin-like_C"/>
</dbReference>
<dbReference type="Gene3D" id="2.130.10.10">
    <property type="entry name" value="YVTN repeat-like/Quinoprotein amine dehydrogenase"/>
    <property type="match status" value="2"/>
</dbReference>
<keyword evidence="9" id="KW-0732">Signal</keyword>
<dbReference type="FunFam" id="1.10.287.130:FF:000045">
    <property type="entry name" value="Two-component system sensor histidine kinase/response regulator"/>
    <property type="match status" value="1"/>
</dbReference>
<dbReference type="InterPro" id="IPR036097">
    <property type="entry name" value="HisK_dim/P_sf"/>
</dbReference>
<dbReference type="InterPro" id="IPR003594">
    <property type="entry name" value="HATPase_dom"/>
</dbReference>
<sequence>MKLIRRNLFRCILMLVCWMLSIASASAFGTYGSMEFNRLTNRDGLSNTQVNAILKDSHGYVWLGTQSGLNRFDGFRMKTFFCDVNNPHSIPNNQVDEIQEDIHGDLWIHTSVGYCVFRYDAEQFDRKPEGLLQKIGVEGVPQKVFIDSKKNMWISVYGKGIYFVDAQHKTAYLFPSSPKASRKTSRNSLPDTQVSCIREHGGQALVSFVDGSIYRLDGYAQEVVWKDRFIASHHLSTDQLPFTFVDNKGNYWVASNVGTYVYGQAQKKWFMSGASFLASVGIVVPPSVDKVLLKDVAFDSKGRVWFATDHNGLFLVDYGRKIFRQFLYDPNNSTSISDNSLLRVYVDDRDALWVGSYKNGVSYYSAAATKFYTIPIGDVCTITQDRNGVLWCGTNDAGIVAYHLGTGQTTRFHSSETGLGSEVVVSSTTMHDGSLYFGTYNGGLACYAHGVWKSYHTGTSGLCSNSVWCLAETPDHRLLIGTLGGGFQIFDPATGKFATYHTGNSKLSSNYISSVFMQNAHQALLGHSQYMSVFDFRNGKIQNLDHSFGGQPFISPSVNYAMLDSRGLLWVATPSGIAMYDTHSDQMESINELNGTPGAVGCAVIEDKQHNIWLVSEYGVTHVNVEKGKDGRWNLKMTNYNSLDGLQERQFNYRSACLLHSGDIAIGGLDGVNIISPRVAQTRKTHIRALFSGLVLFDHALTAGEEYEGRVVMEKSLDASREIYLNYKDHAFTIQLAASEVTVPARCRFLYRMKGVSDKWLLTPVGSPEVTFTNLSSGSYTLQVKVVNGDGSVNDEICELQIHMAPPFYLSLWAFIVYILLIVAALYLYRRRMMERQRLQFERRSMEDNMKKTKELNELKLNFFTNVSHELRTPLTLILSPLESMIREEANNGKRRKLELIHRNATRLLYLVNQILDFRKFDQNKEKLNLAPTEMVSFIDNICSSFRILANNKVTLIFESQLPRFTMNIDPDKVGKILNNLLSNAYKFTPDGGTITVSVFAKTRQEMKGGDHDWLCLSVADTGKGISDEEKKLVFDRFYQINGTEMQPAGGSGIGLNLVKKFAALHGGNVMVRDNAGGGSVFVVELPIPEDKTANASATEDDDALYGMGYEAPQAKDSQLASQKPVLLLVDDSDDFREFMRELLSDYQVVEAVNGKDAWDKIIEQRPDLILSDVMMPVMDGNELCRQVKENDETASIPFVMLTARLADEHRKEGLASGADEYITKPFNIDMLNLRLRNLLNLVKRSGGAMPQHKDEPVKEKQLNNGRFVLSASDQRFLDQLNTYLQENMCDPDTSVESISEHLGISRVQLYKKLISLKGITPSEYLRSMRIRYAEELMRQGDLNVSEIAYKVGFNNPRYFSKYFQDAYGVTPSQYRKQMNGEPV</sequence>
<evidence type="ECO:0000256" key="3">
    <source>
        <dbReference type="ARBA" id="ARBA00022553"/>
    </source>
</evidence>
<dbReference type="GO" id="GO:0043565">
    <property type="term" value="F:sequence-specific DNA binding"/>
    <property type="evidence" value="ECO:0007669"/>
    <property type="project" value="InterPro"/>
</dbReference>
<dbReference type="SMART" id="SM00448">
    <property type="entry name" value="REC"/>
    <property type="match status" value="1"/>
</dbReference>
<dbReference type="Pfam" id="PF12833">
    <property type="entry name" value="HTH_18"/>
    <property type="match status" value="1"/>
</dbReference>
<dbReference type="InterPro" id="IPR001789">
    <property type="entry name" value="Sig_transdc_resp-reg_receiver"/>
</dbReference>
<dbReference type="SMART" id="SM00342">
    <property type="entry name" value="HTH_ARAC"/>
    <property type="match status" value="1"/>
</dbReference>
<dbReference type="Pfam" id="PF00072">
    <property type="entry name" value="Response_reg"/>
    <property type="match status" value="1"/>
</dbReference>
<dbReference type="InterPro" id="IPR036890">
    <property type="entry name" value="HATPase_C_sf"/>
</dbReference>
<dbReference type="PANTHER" id="PTHR43547">
    <property type="entry name" value="TWO-COMPONENT HISTIDINE KINASE"/>
    <property type="match status" value="1"/>
</dbReference>
<dbReference type="PROSITE" id="PS00041">
    <property type="entry name" value="HTH_ARAC_FAMILY_1"/>
    <property type="match status" value="1"/>
</dbReference>
<dbReference type="PRINTS" id="PR00344">
    <property type="entry name" value="BCTRLSENSOR"/>
</dbReference>
<feature type="signal peptide" evidence="9">
    <location>
        <begin position="1"/>
        <end position="27"/>
    </location>
</feature>
<evidence type="ECO:0000256" key="8">
    <source>
        <dbReference type="SAM" id="Phobius"/>
    </source>
</evidence>
<evidence type="ECO:0000256" key="9">
    <source>
        <dbReference type="SAM" id="SignalP"/>
    </source>
</evidence>
<organism evidence="13 14">
    <name type="scientific">Segatella copri</name>
    <dbReference type="NCBI Taxonomy" id="165179"/>
    <lineage>
        <taxon>Bacteria</taxon>
        <taxon>Pseudomonadati</taxon>
        <taxon>Bacteroidota</taxon>
        <taxon>Bacteroidia</taxon>
        <taxon>Bacteroidales</taxon>
        <taxon>Prevotellaceae</taxon>
        <taxon>Segatella</taxon>
    </lineage>
</organism>
<feature type="domain" description="HTH araC/xylS-type" evidence="10">
    <location>
        <begin position="1279"/>
        <end position="1378"/>
    </location>
</feature>
<dbReference type="Pfam" id="PF02518">
    <property type="entry name" value="HATPase_c"/>
    <property type="match status" value="1"/>
</dbReference>
<dbReference type="InterPro" id="IPR009057">
    <property type="entry name" value="Homeodomain-like_sf"/>
</dbReference>
<feature type="modified residue" description="4-aspartylphosphate" evidence="7">
    <location>
        <position position="1173"/>
    </location>
</feature>
<evidence type="ECO:0000259" key="10">
    <source>
        <dbReference type="PROSITE" id="PS01124"/>
    </source>
</evidence>
<dbReference type="Gene3D" id="1.10.287.130">
    <property type="match status" value="1"/>
</dbReference>
<dbReference type="SUPFAM" id="SSF63829">
    <property type="entry name" value="Calcium-dependent phosphotriesterase"/>
    <property type="match status" value="1"/>
</dbReference>
<protein>
    <recommendedName>
        <fullName evidence="2">histidine kinase</fullName>
        <ecNumber evidence="2">2.7.13.3</ecNumber>
    </recommendedName>
</protein>
<evidence type="ECO:0000256" key="6">
    <source>
        <dbReference type="ARBA" id="ARBA00023163"/>
    </source>
</evidence>
<dbReference type="SUPFAM" id="SSF55874">
    <property type="entry name" value="ATPase domain of HSP90 chaperone/DNA topoisomerase II/histidine kinase"/>
    <property type="match status" value="1"/>
</dbReference>
<keyword evidence="8" id="KW-1133">Transmembrane helix</keyword>
<dbReference type="Pfam" id="PF07495">
    <property type="entry name" value="Y_Y_Y"/>
    <property type="match status" value="1"/>
</dbReference>
<proteinExistence type="predicted"/>
<keyword evidence="6" id="KW-0804">Transcription</keyword>
<dbReference type="EC" id="2.7.13.3" evidence="2"/>
<keyword evidence="5" id="KW-0238">DNA-binding</keyword>
<feature type="domain" description="Response regulatory" evidence="12">
    <location>
        <begin position="1126"/>
        <end position="1240"/>
    </location>
</feature>
<dbReference type="InterPro" id="IPR011110">
    <property type="entry name" value="Reg_prop"/>
</dbReference>
<dbReference type="PROSITE" id="PS50110">
    <property type="entry name" value="RESPONSE_REGULATORY"/>
    <property type="match status" value="1"/>
</dbReference>
<dbReference type="Gene3D" id="1.10.10.60">
    <property type="entry name" value="Homeodomain-like"/>
    <property type="match status" value="2"/>
</dbReference>
<dbReference type="SMART" id="SM00388">
    <property type="entry name" value="HisKA"/>
    <property type="match status" value="1"/>
</dbReference>
<dbReference type="InterPro" id="IPR005467">
    <property type="entry name" value="His_kinase_dom"/>
</dbReference>
<dbReference type="Gene3D" id="3.30.565.10">
    <property type="entry name" value="Histidine kinase-like ATPase, C-terminal domain"/>
    <property type="match status" value="1"/>
</dbReference>
<dbReference type="PROSITE" id="PS50109">
    <property type="entry name" value="HIS_KIN"/>
    <property type="match status" value="1"/>
</dbReference>
<dbReference type="Gene3D" id="3.40.50.2300">
    <property type="match status" value="1"/>
</dbReference>
<dbReference type="InterPro" id="IPR011006">
    <property type="entry name" value="CheY-like_superfamily"/>
</dbReference>
<feature type="transmembrane region" description="Helical" evidence="8">
    <location>
        <begin position="808"/>
        <end position="829"/>
    </location>
</feature>
<dbReference type="EMBL" id="JANDWZ010000027">
    <property type="protein sequence ID" value="MCP9565184.1"/>
    <property type="molecule type" value="Genomic_DNA"/>
</dbReference>
<feature type="chain" id="PRO_5043924569" description="histidine kinase" evidence="9">
    <location>
        <begin position="28"/>
        <end position="1384"/>
    </location>
</feature>
<dbReference type="PROSITE" id="PS01124">
    <property type="entry name" value="HTH_ARAC_FAMILY_2"/>
    <property type="match status" value="1"/>
</dbReference>
<dbReference type="GO" id="GO:0003700">
    <property type="term" value="F:DNA-binding transcription factor activity"/>
    <property type="evidence" value="ECO:0007669"/>
    <property type="project" value="InterPro"/>
</dbReference>
<dbReference type="Pfam" id="PF00512">
    <property type="entry name" value="HisKA"/>
    <property type="match status" value="1"/>
</dbReference>
<evidence type="ECO:0000256" key="2">
    <source>
        <dbReference type="ARBA" id="ARBA00012438"/>
    </source>
</evidence>
<dbReference type="InterPro" id="IPR011047">
    <property type="entry name" value="Quinoprotein_ADH-like_sf"/>
</dbReference>
<dbReference type="Proteomes" id="UP001205531">
    <property type="component" value="Unassembled WGS sequence"/>
</dbReference>
<gene>
    <name evidence="13" type="ORF">NNC64_11585</name>
</gene>
<dbReference type="InterPro" id="IPR018062">
    <property type="entry name" value="HTH_AraC-typ_CS"/>
</dbReference>
<dbReference type="SUPFAM" id="SSF52172">
    <property type="entry name" value="CheY-like"/>
    <property type="match status" value="1"/>
</dbReference>
<comment type="catalytic activity">
    <reaction evidence="1">
        <text>ATP + protein L-histidine = ADP + protein N-phospho-L-histidine.</text>
        <dbReference type="EC" id="2.7.13.3"/>
    </reaction>
</comment>
<evidence type="ECO:0000259" key="12">
    <source>
        <dbReference type="PROSITE" id="PS50110"/>
    </source>
</evidence>
<keyword evidence="4" id="KW-0805">Transcription regulation</keyword>
<dbReference type="SUPFAM" id="SSF50998">
    <property type="entry name" value="Quinoprotein alcohol dehydrogenase-like"/>
    <property type="match status" value="1"/>
</dbReference>
<name>A0AAW5IJI9_9BACT</name>
<keyword evidence="3 7" id="KW-0597">Phosphoprotein</keyword>
<evidence type="ECO:0000256" key="4">
    <source>
        <dbReference type="ARBA" id="ARBA00023015"/>
    </source>
</evidence>
<evidence type="ECO:0000259" key="11">
    <source>
        <dbReference type="PROSITE" id="PS50109"/>
    </source>
</evidence>
<dbReference type="SMART" id="SM00387">
    <property type="entry name" value="HATPase_c"/>
    <property type="match status" value="1"/>
</dbReference>
<dbReference type="GO" id="GO:0000155">
    <property type="term" value="F:phosphorelay sensor kinase activity"/>
    <property type="evidence" value="ECO:0007669"/>
    <property type="project" value="InterPro"/>
</dbReference>
<evidence type="ECO:0000256" key="5">
    <source>
        <dbReference type="ARBA" id="ARBA00023125"/>
    </source>
</evidence>
<dbReference type="InterPro" id="IPR015943">
    <property type="entry name" value="WD40/YVTN_repeat-like_dom_sf"/>
</dbReference>
<dbReference type="InterPro" id="IPR018060">
    <property type="entry name" value="HTH_AraC"/>
</dbReference>
<dbReference type="CDD" id="cd00082">
    <property type="entry name" value="HisKA"/>
    <property type="match status" value="1"/>
</dbReference>
<dbReference type="InterPro" id="IPR013783">
    <property type="entry name" value="Ig-like_fold"/>
</dbReference>
<dbReference type="PANTHER" id="PTHR43547:SF2">
    <property type="entry name" value="HYBRID SIGNAL TRANSDUCTION HISTIDINE KINASE C"/>
    <property type="match status" value="1"/>
</dbReference>
<dbReference type="InterPro" id="IPR011123">
    <property type="entry name" value="Y_Y_Y"/>
</dbReference>
<keyword evidence="8" id="KW-0472">Membrane</keyword>
<dbReference type="SUPFAM" id="SSF47384">
    <property type="entry name" value="Homodimeric domain of signal transducing histidine kinase"/>
    <property type="match status" value="1"/>
</dbReference>
<evidence type="ECO:0000313" key="13">
    <source>
        <dbReference type="EMBL" id="MCP9565184.1"/>
    </source>
</evidence>
<evidence type="ECO:0000313" key="14">
    <source>
        <dbReference type="Proteomes" id="UP001205531"/>
    </source>
</evidence>
<accession>A0AAW5IJI9</accession>